<accession>A0AAE1I889</accession>
<dbReference type="RefSeq" id="XP_062750129.1">
    <property type="nucleotide sequence ID" value="XM_062895050.1"/>
</dbReference>
<sequence>MDALWDEYVDDIRPIVEDLYDTTTLAKPSGPLGAVLHIQWHYPTFATKKTNRRFRHVLDPCSPSLSQQAKKIGCSTSVSTSDMIPFRNKAKHPE</sequence>
<comment type="caution">
    <text evidence="1">The sequence shown here is derived from an EMBL/GenBank/DDBJ whole genome shotgun (WGS) entry which is preliminary data.</text>
</comment>
<dbReference type="AlphaFoldDB" id="A0AAE1I889"/>
<keyword evidence="2" id="KW-1185">Reference proteome</keyword>
<reference evidence="1" key="1">
    <citation type="submission" date="2023-11" db="EMBL/GenBank/DDBJ databases">
        <title>The genome sequences of three competitors of mushroom-forming fungi.</title>
        <authorList>
            <person name="Beijen E."/>
            <person name="Ohm R.A."/>
        </authorList>
    </citation>
    <scope>NUCLEOTIDE SEQUENCE</scope>
    <source>
        <strain evidence="1">CBS 100526</strain>
    </source>
</reference>
<dbReference type="Proteomes" id="UP001273209">
    <property type="component" value="Unassembled WGS sequence"/>
</dbReference>
<evidence type="ECO:0000313" key="2">
    <source>
        <dbReference type="Proteomes" id="UP001273209"/>
    </source>
</evidence>
<proteinExistence type="predicted"/>
<evidence type="ECO:0000313" key="1">
    <source>
        <dbReference type="EMBL" id="KAK4060024.1"/>
    </source>
</evidence>
<dbReference type="GeneID" id="87914955"/>
<name>A0AAE1I889_9HYPO</name>
<gene>
    <name evidence="1" type="ORF">Triagg1_10925</name>
</gene>
<organism evidence="1 2">
    <name type="scientific">Trichoderma aggressivum f. europaeum</name>
    <dbReference type="NCBI Taxonomy" id="173218"/>
    <lineage>
        <taxon>Eukaryota</taxon>
        <taxon>Fungi</taxon>
        <taxon>Dikarya</taxon>
        <taxon>Ascomycota</taxon>
        <taxon>Pezizomycotina</taxon>
        <taxon>Sordariomycetes</taxon>
        <taxon>Hypocreomycetidae</taxon>
        <taxon>Hypocreales</taxon>
        <taxon>Hypocreaceae</taxon>
        <taxon>Trichoderma</taxon>
    </lineage>
</organism>
<dbReference type="EMBL" id="JAWRVG010000094">
    <property type="protein sequence ID" value="KAK4060024.1"/>
    <property type="molecule type" value="Genomic_DNA"/>
</dbReference>
<protein>
    <submittedName>
        <fullName evidence="1">Uncharacterized protein</fullName>
    </submittedName>
</protein>